<feature type="domain" description="HMG box" evidence="8">
    <location>
        <begin position="425"/>
        <end position="493"/>
    </location>
</feature>
<feature type="region of interest" description="Disordered" evidence="7">
    <location>
        <begin position="331"/>
        <end position="372"/>
    </location>
</feature>
<protein>
    <submittedName>
        <fullName evidence="10">Uncharacterized protein bbx</fullName>
    </submittedName>
</protein>
<dbReference type="CDD" id="cd21989">
    <property type="entry name" value="HMG-box_HBP2"/>
    <property type="match status" value="1"/>
</dbReference>
<keyword evidence="4" id="KW-0804">Transcription</keyword>
<dbReference type="SMART" id="SM00398">
    <property type="entry name" value="HMG"/>
    <property type="match status" value="1"/>
</dbReference>
<dbReference type="PANTHER" id="PTHR13059">
    <property type="entry name" value="HMG-BOX TRANSCRIPTION FACTOR BBX"/>
    <property type="match status" value="1"/>
</dbReference>
<feature type="region of interest" description="Disordered" evidence="7">
    <location>
        <begin position="398"/>
        <end position="421"/>
    </location>
</feature>
<evidence type="ECO:0000256" key="7">
    <source>
        <dbReference type="SAM" id="MobiDB-lite"/>
    </source>
</evidence>
<evidence type="ECO:0000313" key="10">
    <source>
        <dbReference type="RefSeq" id="XP_016931809.2"/>
    </source>
</evidence>
<feature type="compositionally biased region" description="Low complexity" evidence="7">
    <location>
        <begin position="296"/>
        <end position="305"/>
    </location>
</feature>
<dbReference type="Gene3D" id="1.10.30.10">
    <property type="entry name" value="High mobility group box domain"/>
    <property type="match status" value="1"/>
</dbReference>
<feature type="region of interest" description="Disordered" evidence="7">
    <location>
        <begin position="653"/>
        <end position="710"/>
    </location>
</feature>
<dbReference type="GO" id="GO:0005634">
    <property type="term" value="C:nucleus"/>
    <property type="evidence" value="ECO:0007669"/>
    <property type="project" value="UniProtKB-UniRule"/>
</dbReference>
<evidence type="ECO:0000256" key="2">
    <source>
        <dbReference type="ARBA" id="ARBA00023015"/>
    </source>
</evidence>
<sequence length="897" mass="96348">MFSMINGLSIGGGQQVAQVTPTGAAIKLHFAYNNSNINGSSSTTNNKNIYSGLKTVEQNMNNNNNNKKTGEVLKMIKIREKSEAIVPTGGIQELGSFSGLSAAAGSYAGSDTSLAAGLIQGTGGSIGYAIGLSPASGSSVASGEPRITVISRGPCRAKDSASPTELSPGLIAGAAGEGTSGIAQGSGTFMNCQVVAPGTSISQLFKNSASVSPLLGVPIGSGALRAVYKVADPAMSVRKRPANSICSAGAPSGVAAVRKVSQIGASGLRWLPMPRPKENQSNAGGTEIKALDRGAEAPGSPGEAAKSALVNPQPQRTEDQENAFRRIEDVHNYAKLQDYSSDTEEEEDDDEELDEEGEDEEEEQEIQVELPVQQEITRIRREADEEHVDVDVVTVPQLDQDRHQVQPQQLQEDQPADNIRPEHHARRPMNAFLIFCKRHRGIVKERYKTLENRAITKILGDWWAALDEQEKHCFTDLAQQNKDAFFNANPNFKWYKLPAPPLRTLATRPSNVATGLFIPSEDQTQQQVRTALQLQWAERSEMPRALLRRNYFKLADETQMGELSSLLQVQVQEKDYALQQVLSETSQFLSAHMPGGNPNGNGNKRSLPDSNSSNSSEEEAVSGGSPTKKAKSSRSCKGKIYQELVNSGQLAAIAKKSKPRSPPAGHLGGNFVDLPLDAGPNTPPVSPPERQNRSPDSIQKHPRSLSESSNSGFFDLEEKIKELPALSLDAYLQRKRSTKKKKKFSGSKKQRNSNSNSCGSVVSNSAPAAAKGAITAASEHMVRIKQQQQQLQAVGSQRRKARKESITRRDVSAIEQEVASILPLTINGSYYFNQSGAPKAVNASVTSSSTSPPLSSNSSSSSSSLSSQPAFDVTSSTSDLLILAEVAANRTEFTKSN</sequence>
<organism evidence="9 10">
    <name type="scientific">Drosophila suzukii</name>
    <name type="common">Spotted-wing drosophila fruit fly</name>
    <dbReference type="NCBI Taxonomy" id="28584"/>
    <lineage>
        <taxon>Eukaryota</taxon>
        <taxon>Metazoa</taxon>
        <taxon>Ecdysozoa</taxon>
        <taxon>Arthropoda</taxon>
        <taxon>Hexapoda</taxon>
        <taxon>Insecta</taxon>
        <taxon>Pterygota</taxon>
        <taxon>Neoptera</taxon>
        <taxon>Endopterygota</taxon>
        <taxon>Diptera</taxon>
        <taxon>Brachycera</taxon>
        <taxon>Muscomorpha</taxon>
        <taxon>Ephydroidea</taxon>
        <taxon>Drosophilidae</taxon>
        <taxon>Drosophila</taxon>
        <taxon>Sophophora</taxon>
    </lineage>
</organism>
<keyword evidence="1" id="KW-0597">Phosphoprotein</keyword>
<dbReference type="InterPro" id="IPR052412">
    <property type="entry name" value="CC-Dev_Transcription_Reg"/>
</dbReference>
<evidence type="ECO:0000313" key="9">
    <source>
        <dbReference type="Proteomes" id="UP001652628"/>
    </source>
</evidence>
<feature type="region of interest" description="Disordered" evidence="7">
    <location>
        <begin position="589"/>
        <end position="636"/>
    </location>
</feature>
<dbReference type="GO" id="GO:0000977">
    <property type="term" value="F:RNA polymerase II transcription regulatory region sequence-specific DNA binding"/>
    <property type="evidence" value="ECO:0007669"/>
    <property type="project" value="TreeGrafter"/>
</dbReference>
<feature type="compositionally biased region" description="Low complexity" evidence="7">
    <location>
        <begin position="752"/>
        <end position="766"/>
    </location>
</feature>
<keyword evidence="9" id="KW-1185">Reference proteome</keyword>
<keyword evidence="5 6" id="KW-0539">Nucleus</keyword>
<name>A0AB39ZDR0_DROSZ</name>
<dbReference type="Pfam" id="PF00505">
    <property type="entry name" value="HMG_box"/>
    <property type="match status" value="1"/>
</dbReference>
<feature type="region of interest" description="Disordered" evidence="7">
    <location>
        <begin position="842"/>
        <end position="871"/>
    </location>
</feature>
<dbReference type="AlphaFoldDB" id="A0AB39ZDR0"/>
<dbReference type="Proteomes" id="UP001652628">
    <property type="component" value="Chromosome X"/>
</dbReference>
<gene>
    <name evidence="10" type="primary">bbx</name>
</gene>
<dbReference type="InterPro" id="IPR036910">
    <property type="entry name" value="HMG_box_dom_sf"/>
</dbReference>
<dbReference type="PROSITE" id="PS50118">
    <property type="entry name" value="HMG_BOX_2"/>
    <property type="match status" value="1"/>
</dbReference>
<evidence type="ECO:0000256" key="5">
    <source>
        <dbReference type="ARBA" id="ARBA00023242"/>
    </source>
</evidence>
<feature type="DNA-binding region" description="HMG box" evidence="6">
    <location>
        <begin position="425"/>
        <end position="493"/>
    </location>
</feature>
<evidence type="ECO:0000259" key="8">
    <source>
        <dbReference type="PROSITE" id="PS50118"/>
    </source>
</evidence>
<proteinExistence type="predicted"/>
<dbReference type="InterPro" id="IPR009071">
    <property type="entry name" value="HMG_box_dom"/>
</dbReference>
<evidence type="ECO:0000256" key="3">
    <source>
        <dbReference type="ARBA" id="ARBA00023125"/>
    </source>
</evidence>
<evidence type="ECO:0000256" key="4">
    <source>
        <dbReference type="ARBA" id="ARBA00023163"/>
    </source>
</evidence>
<evidence type="ECO:0000256" key="6">
    <source>
        <dbReference type="PROSITE-ProRule" id="PRU00267"/>
    </source>
</evidence>
<dbReference type="SUPFAM" id="SSF47095">
    <property type="entry name" value="HMG-box"/>
    <property type="match status" value="1"/>
</dbReference>
<dbReference type="GO" id="GO:0000981">
    <property type="term" value="F:DNA-binding transcription factor activity, RNA polymerase II-specific"/>
    <property type="evidence" value="ECO:0007669"/>
    <property type="project" value="TreeGrafter"/>
</dbReference>
<accession>A0AB39ZDR0</accession>
<dbReference type="RefSeq" id="XP_016931809.2">
    <property type="nucleotide sequence ID" value="XM_017076320.4"/>
</dbReference>
<keyword evidence="3 6" id="KW-0238">DNA-binding</keyword>
<feature type="region of interest" description="Disordered" evidence="7">
    <location>
        <begin position="293"/>
        <end position="319"/>
    </location>
</feature>
<feature type="region of interest" description="Disordered" evidence="7">
    <location>
        <begin position="790"/>
        <end position="809"/>
    </location>
</feature>
<dbReference type="PANTHER" id="PTHR13059:SF10">
    <property type="entry name" value="HMG BOX TRANSCRIPTION FACTOR BBX"/>
    <property type="match status" value="1"/>
</dbReference>
<feature type="compositionally biased region" description="Acidic residues" evidence="7">
    <location>
        <begin position="341"/>
        <end position="366"/>
    </location>
</feature>
<feature type="compositionally biased region" description="Basic residues" evidence="7">
    <location>
        <begin position="735"/>
        <end position="751"/>
    </location>
</feature>
<feature type="compositionally biased region" description="Low complexity" evidence="7">
    <location>
        <begin position="594"/>
        <end position="603"/>
    </location>
</feature>
<feature type="compositionally biased region" description="Low complexity" evidence="7">
    <location>
        <begin position="842"/>
        <end position="867"/>
    </location>
</feature>
<reference evidence="10" key="1">
    <citation type="submission" date="2025-08" db="UniProtKB">
        <authorList>
            <consortium name="RefSeq"/>
        </authorList>
    </citation>
    <scope>IDENTIFICATION</scope>
</reference>
<feature type="region of interest" description="Disordered" evidence="7">
    <location>
        <begin position="735"/>
        <end position="766"/>
    </location>
</feature>
<dbReference type="InterPro" id="IPR049523">
    <property type="entry name" value="BBX_HMG-box"/>
</dbReference>
<keyword evidence="2" id="KW-0805">Transcription regulation</keyword>
<evidence type="ECO:0000256" key="1">
    <source>
        <dbReference type="ARBA" id="ARBA00022553"/>
    </source>
</evidence>
<dbReference type="GeneID" id="108011222"/>